<evidence type="ECO:0000256" key="1">
    <source>
        <dbReference type="SAM" id="MobiDB-lite"/>
    </source>
</evidence>
<keyword evidence="3" id="KW-1185">Reference proteome</keyword>
<reference evidence="2 3" key="1">
    <citation type="submission" date="2016-07" db="EMBL/GenBank/DDBJ databases">
        <title>Pervasive Adenine N6-methylation of Active Genes in Fungi.</title>
        <authorList>
            <consortium name="DOE Joint Genome Institute"/>
            <person name="Mondo S.J."/>
            <person name="Dannebaum R.O."/>
            <person name="Kuo R.C."/>
            <person name="Labutti K."/>
            <person name="Haridas S."/>
            <person name="Kuo A."/>
            <person name="Salamov A."/>
            <person name="Ahrendt S.R."/>
            <person name="Lipzen A."/>
            <person name="Sullivan W."/>
            <person name="Andreopoulos W.B."/>
            <person name="Clum A."/>
            <person name="Lindquist E."/>
            <person name="Daum C."/>
            <person name="Ramamoorthy G.K."/>
            <person name="Gryganskyi A."/>
            <person name="Culley D."/>
            <person name="Magnuson J.K."/>
            <person name="James T.Y."/>
            <person name="O'Malley M.A."/>
            <person name="Stajich J.E."/>
            <person name="Spatafora J.W."/>
            <person name="Visel A."/>
            <person name="Grigoriev I.V."/>
        </authorList>
    </citation>
    <scope>NUCLEOTIDE SEQUENCE [LARGE SCALE GENOMIC DNA]</scope>
    <source>
        <strain evidence="2 3">PL171</strain>
    </source>
</reference>
<feature type="compositionally biased region" description="Polar residues" evidence="1">
    <location>
        <begin position="68"/>
        <end position="80"/>
    </location>
</feature>
<name>A0A1Y2HWF2_9FUNG</name>
<feature type="region of interest" description="Disordered" evidence="1">
    <location>
        <begin position="1"/>
        <end position="80"/>
    </location>
</feature>
<evidence type="ECO:0000313" key="3">
    <source>
        <dbReference type="Proteomes" id="UP000193411"/>
    </source>
</evidence>
<comment type="caution">
    <text evidence="2">The sequence shown here is derived from an EMBL/GenBank/DDBJ whole genome shotgun (WGS) entry which is preliminary data.</text>
</comment>
<dbReference type="AlphaFoldDB" id="A0A1Y2HWF2"/>
<gene>
    <name evidence="2" type="ORF">BCR44DRAFT_1428085</name>
</gene>
<dbReference type="Proteomes" id="UP000193411">
    <property type="component" value="Unassembled WGS sequence"/>
</dbReference>
<organism evidence="2 3">
    <name type="scientific">Catenaria anguillulae PL171</name>
    <dbReference type="NCBI Taxonomy" id="765915"/>
    <lineage>
        <taxon>Eukaryota</taxon>
        <taxon>Fungi</taxon>
        <taxon>Fungi incertae sedis</taxon>
        <taxon>Blastocladiomycota</taxon>
        <taxon>Blastocladiomycetes</taxon>
        <taxon>Blastocladiales</taxon>
        <taxon>Catenariaceae</taxon>
        <taxon>Catenaria</taxon>
    </lineage>
</organism>
<accession>A0A1Y2HWF2</accession>
<evidence type="ECO:0000313" key="2">
    <source>
        <dbReference type="EMBL" id="ORZ38926.1"/>
    </source>
</evidence>
<sequence>MGSSQPTKVLAPLSSLLGDATSGSSSSGTPPSPSPSNHSRIATSTLALPQHDRTPSSPPPTPSRLDHSSITTTAPAQSAELSTLPALPHSIRFARNPTLSPAWRTNSFRIKKHGQIHHVYPCPPHLIEVSGFEPPPSWANDAISMRQQFSQSQLPAHNRLTFTPPSAASAPKPKPCGNMVIDRSYAICRDDVNVTDDLPIPMYLLTSGPSKYGYAAQALHDSDSLGKLFQLPQDLYHVTAYIRSWANDLDKEICLDQMVDLLKTYWKHKGAIIDGLTHLDPLFKVHQASSPGSGSAAAPGIPPISKKTVDSFTAAVEEIASVDGGTSCGFATVLQDGVAVIALAGTVRALVCQVDSQGQVKVVGDYGAADLDQDDEMAKYAQRLFQMPRAVTAKTNAAVPFPSFKALFAMKADKAVKEHASYDNWADLEQSVCRKSEALRDMKDGKDSMDVDSDPVPDPPTFVFRSQASLKAIRQELKAFAQAADASNITRPDPLTPVVLNPANAHIQRPSKLDSLPSLSALPKPLFDILASRPLTHSKSGEFGNPFYKMHPAISSAHSIHVGVVHLPPDLRAHDMVIMLYTPPGPVGGLFYPAAPPSAAANPSRTNDRVPLSRPMPDPSAMAAKLGQFARKWTLDKLAAKMAWAFDLPGCVIVRVHDERNQVVDVGRRERGATEAVLRRLVRD</sequence>
<protein>
    <submittedName>
        <fullName evidence="2">Uncharacterized protein</fullName>
    </submittedName>
</protein>
<proteinExistence type="predicted"/>
<feature type="compositionally biased region" description="Polar residues" evidence="1">
    <location>
        <begin position="37"/>
        <end position="47"/>
    </location>
</feature>
<dbReference type="EMBL" id="MCFL01000007">
    <property type="protein sequence ID" value="ORZ38926.1"/>
    <property type="molecule type" value="Genomic_DNA"/>
</dbReference>